<sequence length="416" mass="44246">MTVTVHHGDSREVLKAFADASIDSVVCDPPYALVSIGKRFGAENAAPAKSGKSGAYARASAGFMGQKWDTGETAFDPAFWVEVMRVLKPGGHLIAFSGTRTYHRLACAIEDAGFEMRDMIAWLYGSGFPKSHNVGKGIAKAIPAQRGANRRRTAEAANAWLGWGTALKPALEPIVLARKSLEGTVAANVRAHRTGALNIDGCRIGYDPNDTNPATNPLHRKQAGYANGNAADHNSSSFSLKDGSGERNPNSGGRWPANVIHDGSREVAEAFPQANSQQGAVGPQHGARPSVNCYGDYGPRDHFAPRGDAGSAARFFYSAKADAADRCGSKHPTVKPIDLMAYLCRLVTPPGGVVLDPFAGSGSTGMACLREGFDCVLIEREAQYVEDIHRRLKHVEGADTPLFANDAEPSLFGEVA</sequence>
<dbReference type="AlphaFoldDB" id="A0A6H1ZBD0"/>
<evidence type="ECO:0000256" key="1">
    <source>
        <dbReference type="ARBA" id="ARBA00006594"/>
    </source>
</evidence>
<dbReference type="PROSITE" id="PS00092">
    <property type="entry name" value="N6_MTASE"/>
    <property type="match status" value="1"/>
</dbReference>
<feature type="domain" description="DNA methylase N-4/N-6" evidence="5">
    <location>
        <begin position="22"/>
        <end position="388"/>
    </location>
</feature>
<feature type="region of interest" description="Disordered" evidence="4">
    <location>
        <begin position="212"/>
        <end position="255"/>
    </location>
</feature>
<evidence type="ECO:0000259" key="5">
    <source>
        <dbReference type="Pfam" id="PF01555"/>
    </source>
</evidence>
<keyword evidence="2 6" id="KW-0489">Methyltransferase</keyword>
<evidence type="ECO:0000256" key="2">
    <source>
        <dbReference type="ARBA" id="ARBA00022603"/>
    </source>
</evidence>
<dbReference type="EMBL" id="MT145191">
    <property type="protein sequence ID" value="QJI04860.1"/>
    <property type="molecule type" value="Genomic_DNA"/>
</dbReference>
<protein>
    <submittedName>
        <fullName evidence="6">Putative methyltransferase</fullName>
    </submittedName>
</protein>
<organism evidence="6">
    <name type="scientific">viral metagenome</name>
    <dbReference type="NCBI Taxonomy" id="1070528"/>
    <lineage>
        <taxon>unclassified sequences</taxon>
        <taxon>metagenomes</taxon>
        <taxon>organismal metagenomes</taxon>
    </lineage>
</organism>
<dbReference type="InterPro" id="IPR002052">
    <property type="entry name" value="DNA_methylase_N6_adenine_CS"/>
</dbReference>
<dbReference type="Pfam" id="PF01555">
    <property type="entry name" value="N6_N4_Mtase"/>
    <property type="match status" value="1"/>
</dbReference>
<dbReference type="EMBL" id="MT141576">
    <property type="protein sequence ID" value="QJA67795.1"/>
    <property type="molecule type" value="Genomic_DNA"/>
</dbReference>
<dbReference type="GO" id="GO:0008170">
    <property type="term" value="F:N-methyltransferase activity"/>
    <property type="evidence" value="ECO:0007669"/>
    <property type="project" value="InterPro"/>
</dbReference>
<reference evidence="6" key="1">
    <citation type="submission" date="2020-03" db="EMBL/GenBank/DDBJ databases">
        <title>The deep terrestrial virosphere.</title>
        <authorList>
            <person name="Holmfeldt K."/>
            <person name="Nilsson E."/>
            <person name="Simone D."/>
            <person name="Lopez-Fernandez M."/>
            <person name="Wu X."/>
            <person name="de Brujin I."/>
            <person name="Lundin D."/>
            <person name="Andersson A."/>
            <person name="Bertilsson S."/>
            <person name="Dopson M."/>
        </authorList>
    </citation>
    <scope>NUCLEOTIDE SEQUENCE</scope>
    <source>
        <strain evidence="8">MM415A00124</strain>
        <strain evidence="7">MM415B00156</strain>
        <strain evidence="6">TM448A00198</strain>
    </source>
</reference>
<dbReference type="InterPro" id="IPR002941">
    <property type="entry name" value="DNA_methylase_N4/N6"/>
</dbReference>
<accession>A0A6H1ZBD0</accession>
<dbReference type="InterPro" id="IPR029063">
    <property type="entry name" value="SAM-dependent_MTases_sf"/>
</dbReference>
<keyword evidence="3 6" id="KW-0808">Transferase</keyword>
<dbReference type="InterPro" id="IPR001091">
    <property type="entry name" value="RM_Methyltransferase"/>
</dbReference>
<dbReference type="GO" id="GO:0032259">
    <property type="term" value="P:methylation"/>
    <property type="evidence" value="ECO:0007669"/>
    <property type="project" value="UniProtKB-KW"/>
</dbReference>
<dbReference type="PRINTS" id="PR00508">
    <property type="entry name" value="S21N4MTFRASE"/>
</dbReference>
<gene>
    <name evidence="8" type="ORF">MM415A00124_0035</name>
    <name evidence="7" type="ORF">MM415B00156_0035</name>
    <name evidence="6" type="ORF">TM448A00198_0031</name>
</gene>
<evidence type="ECO:0000313" key="8">
    <source>
        <dbReference type="EMBL" id="QJI04860.1"/>
    </source>
</evidence>
<dbReference type="EMBL" id="MT143987">
    <property type="protein sequence ID" value="QJA45216.1"/>
    <property type="molecule type" value="Genomic_DNA"/>
</dbReference>
<name>A0A6H1ZBD0_9ZZZZ</name>
<evidence type="ECO:0000313" key="7">
    <source>
        <dbReference type="EMBL" id="QJA67795.1"/>
    </source>
</evidence>
<comment type="similarity">
    <text evidence="1">Belongs to the N(4)/N(6)-methyltransferase family.</text>
</comment>
<dbReference type="GO" id="GO:0003677">
    <property type="term" value="F:DNA binding"/>
    <property type="evidence" value="ECO:0007669"/>
    <property type="project" value="InterPro"/>
</dbReference>
<dbReference type="SUPFAM" id="SSF53335">
    <property type="entry name" value="S-adenosyl-L-methionine-dependent methyltransferases"/>
    <property type="match status" value="1"/>
</dbReference>
<evidence type="ECO:0000256" key="4">
    <source>
        <dbReference type="SAM" id="MobiDB-lite"/>
    </source>
</evidence>
<dbReference type="Gene3D" id="3.40.50.150">
    <property type="entry name" value="Vaccinia Virus protein VP39"/>
    <property type="match status" value="1"/>
</dbReference>
<evidence type="ECO:0000256" key="3">
    <source>
        <dbReference type="ARBA" id="ARBA00022679"/>
    </source>
</evidence>
<evidence type="ECO:0000313" key="6">
    <source>
        <dbReference type="EMBL" id="QJA45216.1"/>
    </source>
</evidence>
<proteinExistence type="inferred from homology"/>